<gene>
    <name evidence="4" type="ORF">B6S08_04700</name>
</gene>
<dbReference type="Proteomes" id="UP000242757">
    <property type="component" value="Unassembled WGS sequence"/>
</dbReference>
<dbReference type="GO" id="GO:0004672">
    <property type="term" value="F:protein kinase activity"/>
    <property type="evidence" value="ECO:0007669"/>
    <property type="project" value="UniProtKB-ARBA"/>
</dbReference>
<feature type="modified residue" description="Phosphohistidine" evidence="2">
    <location>
        <position position="66"/>
    </location>
</feature>
<evidence type="ECO:0000259" key="3">
    <source>
        <dbReference type="PROSITE" id="PS50894"/>
    </source>
</evidence>
<keyword evidence="2" id="KW-0597">Phosphoprotein</keyword>
<protein>
    <submittedName>
        <fullName evidence="4">Hpt domain-containing protein</fullName>
    </submittedName>
</protein>
<proteinExistence type="predicted"/>
<evidence type="ECO:0000256" key="1">
    <source>
        <dbReference type="ARBA" id="ARBA00023012"/>
    </source>
</evidence>
<dbReference type="Pfam" id="PF01627">
    <property type="entry name" value="Hpt"/>
    <property type="match status" value="1"/>
</dbReference>
<dbReference type="Gene3D" id="1.20.120.160">
    <property type="entry name" value="HPT domain"/>
    <property type="match status" value="1"/>
</dbReference>
<feature type="domain" description="HPt" evidence="3">
    <location>
        <begin position="27"/>
        <end position="124"/>
    </location>
</feature>
<dbReference type="InterPro" id="IPR008207">
    <property type="entry name" value="Sig_transdc_His_kin_Hpt_dom"/>
</dbReference>
<dbReference type="OrthoDB" id="5600374at2"/>
<keyword evidence="5" id="KW-1185">Reference proteome</keyword>
<name>A0A233RHE9_9GAMM</name>
<dbReference type="AlphaFoldDB" id="A0A233RHE9"/>
<evidence type="ECO:0000313" key="5">
    <source>
        <dbReference type="Proteomes" id="UP000242757"/>
    </source>
</evidence>
<dbReference type="SUPFAM" id="SSF47226">
    <property type="entry name" value="Histidine-containing phosphotransfer domain, HPT domain"/>
    <property type="match status" value="1"/>
</dbReference>
<evidence type="ECO:0000313" key="4">
    <source>
        <dbReference type="EMBL" id="OXY82815.1"/>
    </source>
</evidence>
<organism evidence="4 5">
    <name type="scientific">Oceanimonas doudoroffii</name>
    <dbReference type="NCBI Taxonomy" id="84158"/>
    <lineage>
        <taxon>Bacteria</taxon>
        <taxon>Pseudomonadati</taxon>
        <taxon>Pseudomonadota</taxon>
        <taxon>Gammaproteobacteria</taxon>
        <taxon>Aeromonadales</taxon>
        <taxon>Aeromonadaceae</taxon>
        <taxon>Oceanimonas</taxon>
    </lineage>
</organism>
<keyword evidence="1" id="KW-0902">Two-component regulatory system</keyword>
<dbReference type="RefSeq" id="WP_094199593.1">
    <property type="nucleotide sequence ID" value="NZ_NBIM01000001.1"/>
</dbReference>
<dbReference type="EMBL" id="NBIM01000001">
    <property type="protein sequence ID" value="OXY82815.1"/>
    <property type="molecule type" value="Genomic_DNA"/>
</dbReference>
<dbReference type="PROSITE" id="PS50894">
    <property type="entry name" value="HPT"/>
    <property type="match status" value="1"/>
</dbReference>
<accession>A0A233RHE9</accession>
<reference evidence="4 5" key="1">
    <citation type="submission" date="2017-08" db="EMBL/GenBank/DDBJ databases">
        <title>A Genome Sequence of Oceanimonas doudoroffii ATCC 27123T.</title>
        <authorList>
            <person name="Brennan M.A."/>
            <person name="Maclea K.S."/>
            <person name="Mcclelland W.D."/>
            <person name="Trachtenberg A.M."/>
        </authorList>
    </citation>
    <scope>NUCLEOTIDE SEQUENCE [LARGE SCALE GENOMIC DNA]</scope>
    <source>
        <strain evidence="4 5">ATCC 27123</strain>
    </source>
</reference>
<dbReference type="GO" id="GO:0000160">
    <property type="term" value="P:phosphorelay signal transduction system"/>
    <property type="evidence" value="ECO:0007669"/>
    <property type="project" value="UniProtKB-KW"/>
</dbReference>
<comment type="caution">
    <text evidence="4">The sequence shown here is derived from an EMBL/GenBank/DDBJ whole genome shotgun (WGS) entry which is preliminary data.</text>
</comment>
<sequence>MADWSALQQRLPLMDKARLAQLDGELGTDTLHRLLGLFLEDGRLQGEALSRAFADGDFEQMAKSCHSLKSACGSYGALRCQFLAEKLEAGCRQQDAEATGALMVAWELALSETLSEVQAQLEAR</sequence>
<dbReference type="InterPro" id="IPR036641">
    <property type="entry name" value="HPT_dom_sf"/>
</dbReference>
<evidence type="ECO:0000256" key="2">
    <source>
        <dbReference type="PROSITE-ProRule" id="PRU00110"/>
    </source>
</evidence>